<feature type="compositionally biased region" description="Basic and acidic residues" evidence="1">
    <location>
        <begin position="35"/>
        <end position="72"/>
    </location>
</feature>
<sequence length="72" mass="8178">MAQSEQTESDGGRTSRGIESGRSLDSHPTSFSLSIERKMWDERVNEKKSENKSNREVQGESDKTRDGRGYKI</sequence>
<feature type="region of interest" description="Disordered" evidence="1">
    <location>
        <begin position="1"/>
        <end position="72"/>
    </location>
</feature>
<evidence type="ECO:0000313" key="2">
    <source>
        <dbReference type="EMBL" id="GBP85481.1"/>
    </source>
</evidence>
<evidence type="ECO:0000313" key="3">
    <source>
        <dbReference type="Proteomes" id="UP000299102"/>
    </source>
</evidence>
<dbReference type="AlphaFoldDB" id="A0A4C1Z9M0"/>
<gene>
    <name evidence="2" type="ORF">EVAR_89625_1</name>
</gene>
<keyword evidence="3" id="KW-1185">Reference proteome</keyword>
<dbReference type="EMBL" id="BGZK01001739">
    <property type="protein sequence ID" value="GBP85481.1"/>
    <property type="molecule type" value="Genomic_DNA"/>
</dbReference>
<evidence type="ECO:0000256" key="1">
    <source>
        <dbReference type="SAM" id="MobiDB-lite"/>
    </source>
</evidence>
<reference evidence="2 3" key="1">
    <citation type="journal article" date="2019" name="Commun. Biol.">
        <title>The bagworm genome reveals a unique fibroin gene that provides high tensile strength.</title>
        <authorList>
            <person name="Kono N."/>
            <person name="Nakamura H."/>
            <person name="Ohtoshi R."/>
            <person name="Tomita M."/>
            <person name="Numata K."/>
            <person name="Arakawa K."/>
        </authorList>
    </citation>
    <scope>NUCLEOTIDE SEQUENCE [LARGE SCALE GENOMIC DNA]</scope>
</reference>
<protein>
    <submittedName>
        <fullName evidence="2">Uncharacterized protein</fullName>
    </submittedName>
</protein>
<comment type="caution">
    <text evidence="2">The sequence shown here is derived from an EMBL/GenBank/DDBJ whole genome shotgun (WGS) entry which is preliminary data.</text>
</comment>
<name>A0A4C1Z9M0_EUMVA</name>
<proteinExistence type="predicted"/>
<organism evidence="2 3">
    <name type="scientific">Eumeta variegata</name>
    <name type="common">Bagworm moth</name>
    <name type="synonym">Eumeta japonica</name>
    <dbReference type="NCBI Taxonomy" id="151549"/>
    <lineage>
        <taxon>Eukaryota</taxon>
        <taxon>Metazoa</taxon>
        <taxon>Ecdysozoa</taxon>
        <taxon>Arthropoda</taxon>
        <taxon>Hexapoda</taxon>
        <taxon>Insecta</taxon>
        <taxon>Pterygota</taxon>
        <taxon>Neoptera</taxon>
        <taxon>Endopterygota</taxon>
        <taxon>Lepidoptera</taxon>
        <taxon>Glossata</taxon>
        <taxon>Ditrysia</taxon>
        <taxon>Tineoidea</taxon>
        <taxon>Psychidae</taxon>
        <taxon>Oiketicinae</taxon>
        <taxon>Eumeta</taxon>
    </lineage>
</organism>
<accession>A0A4C1Z9M0</accession>
<dbReference type="Proteomes" id="UP000299102">
    <property type="component" value="Unassembled WGS sequence"/>
</dbReference>